<comment type="caution">
    <text evidence="2">The sequence shown here is derived from an EMBL/GenBank/DDBJ whole genome shotgun (WGS) entry which is preliminary data.</text>
</comment>
<proteinExistence type="predicted"/>
<accession>A0AAW2CUC3</accession>
<organism evidence="2 3">
    <name type="scientific">Lithocarpus litseifolius</name>
    <dbReference type="NCBI Taxonomy" id="425828"/>
    <lineage>
        <taxon>Eukaryota</taxon>
        <taxon>Viridiplantae</taxon>
        <taxon>Streptophyta</taxon>
        <taxon>Embryophyta</taxon>
        <taxon>Tracheophyta</taxon>
        <taxon>Spermatophyta</taxon>
        <taxon>Magnoliopsida</taxon>
        <taxon>eudicotyledons</taxon>
        <taxon>Gunneridae</taxon>
        <taxon>Pentapetalae</taxon>
        <taxon>rosids</taxon>
        <taxon>fabids</taxon>
        <taxon>Fagales</taxon>
        <taxon>Fagaceae</taxon>
        <taxon>Lithocarpus</taxon>
    </lineage>
</organism>
<name>A0AAW2CUC3_9ROSI</name>
<feature type="transmembrane region" description="Helical" evidence="1">
    <location>
        <begin position="21"/>
        <end position="47"/>
    </location>
</feature>
<sequence>MGSLGRTPIKSQKELRGINVILSYCIPAITSVTIVFAMGTLYTQYLYQDANLMHRIPRWKLKHCSREANACADQLARMALHLQQPFVLLDTPPVEVSSLLLYDLSGLGCNRICANTSPWAM</sequence>
<dbReference type="AlphaFoldDB" id="A0AAW2CUC3"/>
<keyword evidence="1" id="KW-1133">Transmembrane helix</keyword>
<reference evidence="2 3" key="1">
    <citation type="submission" date="2024-01" db="EMBL/GenBank/DDBJ databases">
        <title>A telomere-to-telomere, gap-free genome of sweet tea (Lithocarpus litseifolius).</title>
        <authorList>
            <person name="Zhou J."/>
        </authorList>
    </citation>
    <scope>NUCLEOTIDE SEQUENCE [LARGE SCALE GENOMIC DNA]</scope>
    <source>
        <strain evidence="2">Zhou-2022a</strain>
        <tissue evidence="2">Leaf</tissue>
    </source>
</reference>
<dbReference type="EMBL" id="JAZDWU010000005">
    <property type="protein sequence ID" value="KAL0001664.1"/>
    <property type="molecule type" value="Genomic_DNA"/>
</dbReference>
<dbReference type="Proteomes" id="UP001459277">
    <property type="component" value="Unassembled WGS sequence"/>
</dbReference>
<evidence type="ECO:0000313" key="3">
    <source>
        <dbReference type="Proteomes" id="UP001459277"/>
    </source>
</evidence>
<evidence type="ECO:0000256" key="1">
    <source>
        <dbReference type="SAM" id="Phobius"/>
    </source>
</evidence>
<evidence type="ECO:0000313" key="2">
    <source>
        <dbReference type="EMBL" id="KAL0001664.1"/>
    </source>
</evidence>
<gene>
    <name evidence="2" type="ORF">SO802_015445</name>
</gene>
<keyword evidence="1" id="KW-0472">Membrane</keyword>
<evidence type="ECO:0008006" key="4">
    <source>
        <dbReference type="Google" id="ProtNLM"/>
    </source>
</evidence>
<keyword evidence="1" id="KW-0812">Transmembrane</keyword>
<protein>
    <recommendedName>
        <fullName evidence="4">RNase H type-1 domain-containing protein</fullName>
    </recommendedName>
</protein>
<keyword evidence="3" id="KW-1185">Reference proteome</keyword>